<evidence type="ECO:0000313" key="5">
    <source>
        <dbReference type="Proteomes" id="UP000619536"/>
    </source>
</evidence>
<dbReference type="AlphaFoldDB" id="A0A8J3ADV5"/>
<keyword evidence="1" id="KW-0560">Oxidoreductase</keyword>
<dbReference type="Pfam" id="PF25137">
    <property type="entry name" value="ADH_Fe_C"/>
    <property type="match status" value="1"/>
</dbReference>
<sequence length="396" mass="42321">MDSLSISMVQPVQVVYSEHLAQSLVSICDREGYSRVLVVTDSVIHSLAPVQEAIAALEQTGRQIAVFDSIHADPHIATVDDGAARYREHQADCILAIGGGSVLDVARGIAIVATHGGSIADYVELSGSNGQPKRRATQRCQGLISVPTTSGTGSELSNALIVTDEHGNKLAVLADNATSTYAVLDPTLTLNLPQRMTIATGLDAFCHAAEGYLSALANPITDAIDEKVMFLLYNYLPRAVADGNDLEARRRVMIAASLAGWSLNQAGTIVGHSIAHVLGAQHHIVHGEAVGYALPAVVEFVADVREHKVREIGKILGAQIPDHAPLDQVRAIVVRAILEFRDSMLGLHPFEDYGISHETLVSYAPAVVNERFAGNTPKPIDTADAAWLLERFGSRK</sequence>
<dbReference type="EMBL" id="BMDH01000001">
    <property type="protein sequence ID" value="GGI12478.1"/>
    <property type="molecule type" value="Genomic_DNA"/>
</dbReference>
<gene>
    <name evidence="4" type="ORF">GCM10007377_01160</name>
</gene>
<dbReference type="InterPro" id="IPR056798">
    <property type="entry name" value="ADH_Fe_C"/>
</dbReference>
<feature type="domain" description="Alcohol dehydrogenase iron-type/glycerol dehydrogenase GldA" evidence="2">
    <location>
        <begin position="11"/>
        <end position="186"/>
    </location>
</feature>
<dbReference type="InterPro" id="IPR018211">
    <property type="entry name" value="ADH_Fe_CS"/>
</dbReference>
<dbReference type="InterPro" id="IPR039697">
    <property type="entry name" value="Alcohol_dehydrogenase_Fe"/>
</dbReference>
<reference evidence="4" key="2">
    <citation type="submission" date="2020-09" db="EMBL/GenBank/DDBJ databases">
        <authorList>
            <person name="Sun Q."/>
            <person name="Sedlacek I."/>
        </authorList>
    </citation>
    <scope>NUCLEOTIDE SEQUENCE</scope>
    <source>
        <strain evidence="4">CCM 8606</strain>
    </source>
</reference>
<dbReference type="CDD" id="cd14863">
    <property type="entry name" value="Fe-ADH-like"/>
    <property type="match status" value="1"/>
</dbReference>
<reference evidence="4" key="1">
    <citation type="journal article" date="2014" name="Int. J. Syst. Evol. Microbiol.">
        <title>Complete genome sequence of Corynebacterium casei LMG S-19264T (=DSM 44701T), isolated from a smear-ripened cheese.</title>
        <authorList>
            <consortium name="US DOE Joint Genome Institute (JGI-PGF)"/>
            <person name="Walter F."/>
            <person name="Albersmeier A."/>
            <person name="Kalinowski J."/>
            <person name="Ruckert C."/>
        </authorList>
    </citation>
    <scope>NUCLEOTIDE SEQUENCE</scope>
    <source>
        <strain evidence="4">CCM 8606</strain>
    </source>
</reference>
<dbReference type="Pfam" id="PF00465">
    <property type="entry name" value="Fe-ADH"/>
    <property type="match status" value="1"/>
</dbReference>
<dbReference type="PANTHER" id="PTHR11496:SF83">
    <property type="entry name" value="HYDROXYACID-OXOACID TRANSHYDROGENASE, MITOCHONDRIAL"/>
    <property type="match status" value="1"/>
</dbReference>
<dbReference type="PROSITE" id="PS00913">
    <property type="entry name" value="ADH_IRON_1"/>
    <property type="match status" value="1"/>
</dbReference>
<dbReference type="RefSeq" id="WP_188354319.1">
    <property type="nucleotide sequence ID" value="NZ_BMDH01000001.1"/>
</dbReference>
<dbReference type="GO" id="GO:0046872">
    <property type="term" value="F:metal ion binding"/>
    <property type="evidence" value="ECO:0007669"/>
    <property type="project" value="InterPro"/>
</dbReference>
<dbReference type="Proteomes" id="UP000619536">
    <property type="component" value="Unassembled WGS sequence"/>
</dbReference>
<dbReference type="PANTHER" id="PTHR11496">
    <property type="entry name" value="ALCOHOL DEHYDROGENASE"/>
    <property type="match status" value="1"/>
</dbReference>
<organism evidence="4 5">
    <name type="scientific">Galliscardovia ingluviei</name>
    <dbReference type="NCBI Taxonomy" id="1769422"/>
    <lineage>
        <taxon>Bacteria</taxon>
        <taxon>Bacillati</taxon>
        <taxon>Actinomycetota</taxon>
        <taxon>Actinomycetes</taxon>
        <taxon>Bifidobacteriales</taxon>
        <taxon>Bifidobacteriaceae</taxon>
        <taxon>Galliscardovia</taxon>
    </lineage>
</organism>
<comment type="caution">
    <text evidence="4">The sequence shown here is derived from an EMBL/GenBank/DDBJ whole genome shotgun (WGS) entry which is preliminary data.</text>
</comment>
<feature type="domain" description="Fe-containing alcohol dehydrogenase-like C-terminal" evidence="3">
    <location>
        <begin position="197"/>
        <end position="390"/>
    </location>
</feature>
<dbReference type="SUPFAM" id="SSF56796">
    <property type="entry name" value="Dehydroquinate synthase-like"/>
    <property type="match status" value="1"/>
</dbReference>
<evidence type="ECO:0000256" key="1">
    <source>
        <dbReference type="ARBA" id="ARBA00023002"/>
    </source>
</evidence>
<keyword evidence="5" id="KW-1185">Reference proteome</keyword>
<evidence type="ECO:0008006" key="6">
    <source>
        <dbReference type="Google" id="ProtNLM"/>
    </source>
</evidence>
<dbReference type="Gene3D" id="1.20.1090.10">
    <property type="entry name" value="Dehydroquinate synthase-like - alpha domain"/>
    <property type="match status" value="1"/>
</dbReference>
<dbReference type="InterPro" id="IPR001670">
    <property type="entry name" value="ADH_Fe/GldA"/>
</dbReference>
<evidence type="ECO:0000259" key="2">
    <source>
        <dbReference type="Pfam" id="PF00465"/>
    </source>
</evidence>
<dbReference type="GO" id="GO:0004022">
    <property type="term" value="F:alcohol dehydrogenase (NAD+) activity"/>
    <property type="evidence" value="ECO:0007669"/>
    <property type="project" value="TreeGrafter"/>
</dbReference>
<proteinExistence type="predicted"/>
<protein>
    <recommendedName>
        <fullName evidence="6">Alcohol dehydrogenase</fullName>
    </recommendedName>
</protein>
<evidence type="ECO:0000259" key="3">
    <source>
        <dbReference type="Pfam" id="PF25137"/>
    </source>
</evidence>
<dbReference type="Gene3D" id="3.40.50.1970">
    <property type="match status" value="1"/>
</dbReference>
<accession>A0A8J3ADV5</accession>
<evidence type="ECO:0000313" key="4">
    <source>
        <dbReference type="EMBL" id="GGI12478.1"/>
    </source>
</evidence>
<dbReference type="FunFam" id="3.40.50.1970:FF:000003">
    <property type="entry name" value="Alcohol dehydrogenase, iron-containing"/>
    <property type="match status" value="1"/>
</dbReference>
<name>A0A8J3ADV5_9BIFI</name>